<name>A0ABN0G9M0_9BURK</name>
<evidence type="ECO:0008006" key="3">
    <source>
        <dbReference type="Google" id="ProtNLM"/>
    </source>
</evidence>
<accession>A0ABN0G9M0</accession>
<evidence type="ECO:0000313" key="1">
    <source>
        <dbReference type="EMBL" id="EIP88791.1"/>
    </source>
</evidence>
<dbReference type="Pfam" id="PF08859">
    <property type="entry name" value="DGC"/>
    <property type="match status" value="1"/>
</dbReference>
<keyword evidence="2" id="KW-1185">Reference proteome</keyword>
<gene>
    <name evidence="1" type="ORF">A33K_14891</name>
</gene>
<proteinExistence type="predicted"/>
<sequence>MRAIRRTGDQETGMNHETKALPIVYSCSGCSNVAQLANHVAVRLDRGGDAEMSCIAGVGGDVPSLLRVAHSGRLILAIDGCPLVCAKKSLARHGIAPDAHLQLGEHGVRKRFHEDFDPDDASRILAIARGEAARLARREPAREHEHAFTLTQADEGADAALHGKI</sequence>
<protein>
    <recommendedName>
        <fullName evidence="3">Zinc-binding protein</fullName>
    </recommendedName>
</protein>
<organism evidence="1 2">
    <name type="scientific">Burkholderia humptydooensis MSMB43</name>
    <dbReference type="NCBI Taxonomy" id="441157"/>
    <lineage>
        <taxon>Bacteria</taxon>
        <taxon>Pseudomonadati</taxon>
        <taxon>Pseudomonadota</taxon>
        <taxon>Betaproteobacteria</taxon>
        <taxon>Burkholderiales</taxon>
        <taxon>Burkholderiaceae</taxon>
        <taxon>Burkholderia</taxon>
        <taxon>pseudomallei group</taxon>
    </lineage>
</organism>
<reference evidence="2" key="1">
    <citation type="journal article" date="2012" name="J. Bacteriol.">
        <title>Revised Genome Sequence of Burkholderia thailandensis MSMB43 with Improved Annotation.</title>
        <authorList>
            <person name="Zhuo Y."/>
            <person name="Liu L."/>
            <person name="Wang Q."/>
            <person name="Liu X."/>
            <person name="Ren B."/>
            <person name="Liu M."/>
            <person name="Ni P."/>
            <person name="Cheng Y.Q."/>
            <person name="Zhang L."/>
        </authorList>
    </citation>
    <scope>NUCLEOTIDE SEQUENCE [LARGE SCALE GENOMIC DNA]</scope>
    <source>
        <strain evidence="2">MSMB43</strain>
    </source>
</reference>
<dbReference type="EMBL" id="JH692062">
    <property type="protein sequence ID" value="EIP88791.1"/>
    <property type="molecule type" value="Genomic_DNA"/>
</dbReference>
<evidence type="ECO:0000313" key="2">
    <source>
        <dbReference type="Proteomes" id="UP000004682"/>
    </source>
</evidence>
<dbReference type="InterPro" id="IPR014958">
    <property type="entry name" value="DGC"/>
</dbReference>
<dbReference type="Proteomes" id="UP000004682">
    <property type="component" value="Unassembled WGS sequence"/>
</dbReference>